<feature type="region of interest" description="Disordered" evidence="1">
    <location>
        <begin position="1"/>
        <end position="22"/>
    </location>
</feature>
<protein>
    <submittedName>
        <fullName evidence="2">Uncharacterized protein</fullName>
    </submittedName>
</protein>
<dbReference type="AlphaFoldDB" id="A0A0A9HU84"/>
<dbReference type="EMBL" id="GBRH01161413">
    <property type="protein sequence ID" value="JAE36483.1"/>
    <property type="molecule type" value="Transcribed_RNA"/>
</dbReference>
<reference evidence="2" key="2">
    <citation type="journal article" date="2015" name="Data Brief">
        <title>Shoot transcriptome of the giant reed, Arundo donax.</title>
        <authorList>
            <person name="Barrero R.A."/>
            <person name="Guerrero F.D."/>
            <person name="Moolhuijzen P."/>
            <person name="Goolsby J.A."/>
            <person name="Tidwell J."/>
            <person name="Bellgard S.E."/>
            <person name="Bellgard M.I."/>
        </authorList>
    </citation>
    <scope>NUCLEOTIDE SEQUENCE</scope>
    <source>
        <tissue evidence="2">Shoot tissue taken approximately 20 cm above the soil surface</tissue>
    </source>
</reference>
<accession>A0A0A9HU84</accession>
<evidence type="ECO:0000313" key="2">
    <source>
        <dbReference type="EMBL" id="JAE36483.1"/>
    </source>
</evidence>
<proteinExistence type="predicted"/>
<evidence type="ECO:0000256" key="1">
    <source>
        <dbReference type="SAM" id="MobiDB-lite"/>
    </source>
</evidence>
<reference evidence="2" key="1">
    <citation type="submission" date="2014-09" db="EMBL/GenBank/DDBJ databases">
        <authorList>
            <person name="Magalhaes I.L.F."/>
            <person name="Oliveira U."/>
            <person name="Santos F.R."/>
            <person name="Vidigal T.H.D.A."/>
            <person name="Brescovit A.D."/>
            <person name="Santos A.J."/>
        </authorList>
    </citation>
    <scope>NUCLEOTIDE SEQUENCE</scope>
    <source>
        <tissue evidence="2">Shoot tissue taken approximately 20 cm above the soil surface</tissue>
    </source>
</reference>
<organism evidence="2">
    <name type="scientific">Arundo donax</name>
    <name type="common">Giant reed</name>
    <name type="synonym">Donax arundinaceus</name>
    <dbReference type="NCBI Taxonomy" id="35708"/>
    <lineage>
        <taxon>Eukaryota</taxon>
        <taxon>Viridiplantae</taxon>
        <taxon>Streptophyta</taxon>
        <taxon>Embryophyta</taxon>
        <taxon>Tracheophyta</taxon>
        <taxon>Spermatophyta</taxon>
        <taxon>Magnoliopsida</taxon>
        <taxon>Liliopsida</taxon>
        <taxon>Poales</taxon>
        <taxon>Poaceae</taxon>
        <taxon>PACMAD clade</taxon>
        <taxon>Arundinoideae</taxon>
        <taxon>Arundineae</taxon>
        <taxon>Arundo</taxon>
    </lineage>
</organism>
<name>A0A0A9HU84_ARUDO</name>
<sequence length="22" mass="2578">MQWDKEQAANLTEKPHSRASYS</sequence>